<evidence type="ECO:0000313" key="9">
    <source>
        <dbReference type="EMBL" id="GFH05914.1"/>
    </source>
</evidence>
<protein>
    <submittedName>
        <fullName evidence="9">Myosin motor domain-containing protein</fullName>
    </submittedName>
</protein>
<dbReference type="AlphaFoldDB" id="A0A699YG26"/>
<name>A0A699YG26_HAELA</name>
<dbReference type="GO" id="GO:0005524">
    <property type="term" value="F:ATP binding"/>
    <property type="evidence" value="ECO:0007669"/>
    <property type="project" value="UniProtKB-KW"/>
</dbReference>
<evidence type="ECO:0000256" key="1">
    <source>
        <dbReference type="ARBA" id="ARBA00022741"/>
    </source>
</evidence>
<dbReference type="InterPro" id="IPR036961">
    <property type="entry name" value="Kinesin_motor_dom_sf"/>
</dbReference>
<dbReference type="GO" id="GO:0007015">
    <property type="term" value="P:actin filament organization"/>
    <property type="evidence" value="ECO:0007669"/>
    <property type="project" value="TreeGrafter"/>
</dbReference>
<gene>
    <name evidence="9" type="ORF">HaLaN_00457</name>
</gene>
<organism evidence="9 10">
    <name type="scientific">Haematococcus lacustris</name>
    <name type="common">Green alga</name>
    <name type="synonym">Haematococcus pluvialis</name>
    <dbReference type="NCBI Taxonomy" id="44745"/>
    <lineage>
        <taxon>Eukaryota</taxon>
        <taxon>Viridiplantae</taxon>
        <taxon>Chlorophyta</taxon>
        <taxon>core chlorophytes</taxon>
        <taxon>Chlorophyceae</taxon>
        <taxon>CS clade</taxon>
        <taxon>Chlamydomonadales</taxon>
        <taxon>Haematococcaceae</taxon>
        <taxon>Haematococcus</taxon>
    </lineage>
</organism>
<keyword evidence="3 6" id="KW-0518">Myosin</keyword>
<feature type="non-terminal residue" evidence="9">
    <location>
        <position position="1"/>
    </location>
</feature>
<dbReference type="PANTHER" id="PTHR13140">
    <property type="entry name" value="MYOSIN"/>
    <property type="match status" value="1"/>
</dbReference>
<dbReference type="PANTHER" id="PTHR13140:SF706">
    <property type="entry name" value="DILUTE CLASS UNCONVENTIONAL MYOSIN, ISOFORM C"/>
    <property type="match status" value="1"/>
</dbReference>
<feature type="compositionally biased region" description="Basic and acidic residues" evidence="7">
    <location>
        <begin position="278"/>
        <end position="289"/>
    </location>
</feature>
<dbReference type="PROSITE" id="PS51456">
    <property type="entry name" value="MYOSIN_MOTOR"/>
    <property type="match status" value="1"/>
</dbReference>
<dbReference type="GO" id="GO:0000146">
    <property type="term" value="F:microfilament motor activity"/>
    <property type="evidence" value="ECO:0007669"/>
    <property type="project" value="TreeGrafter"/>
</dbReference>
<keyword evidence="10" id="KW-1185">Reference proteome</keyword>
<evidence type="ECO:0000256" key="7">
    <source>
        <dbReference type="SAM" id="MobiDB-lite"/>
    </source>
</evidence>
<evidence type="ECO:0000256" key="6">
    <source>
        <dbReference type="PROSITE-ProRule" id="PRU00782"/>
    </source>
</evidence>
<dbReference type="PRINTS" id="PR00193">
    <property type="entry name" value="MYOSINHEAVY"/>
</dbReference>
<sequence>MSHLASNITDTGEGLTKGSLVWVRSSSPVSWQAGELRGLEGSTAQVWLKATGVVATFEASAILPANPTIQVSVCRRLAGDQPPLITCMPANSRVYRNGAEAVHMMGAAHQHGACASLTTTGRPAPAIQTACRLLQCAQGGGTCVSCWASTCAGRATQGLSPKPEHTSSQQAGRHSLGCVAAVFTSLPHHWLQEAIPDLTHLSYLNEPGILCNLGRRYAEDAIYTFAGPVLIALNPCKALPLYTTEVANTYKGRLPGPPHLPGGRQRLPPHGPGACQPESHRESGAGKTETTKKAMQYFATLAGGTGVEGQVLE</sequence>
<dbReference type="InterPro" id="IPR001609">
    <property type="entry name" value="Myosin_head_motor_dom-like"/>
</dbReference>
<feature type="region of interest" description="Disordered" evidence="7">
    <location>
        <begin position="253"/>
        <end position="289"/>
    </location>
</feature>
<keyword evidence="1" id="KW-0547">Nucleotide-binding</keyword>
<keyword evidence="5 6" id="KW-0009">Actin-binding</keyword>
<evidence type="ECO:0000256" key="4">
    <source>
        <dbReference type="ARBA" id="ARBA00023175"/>
    </source>
</evidence>
<evidence type="ECO:0000256" key="2">
    <source>
        <dbReference type="ARBA" id="ARBA00022840"/>
    </source>
</evidence>
<dbReference type="EMBL" id="BLLF01000013">
    <property type="protein sequence ID" value="GFH05914.1"/>
    <property type="molecule type" value="Genomic_DNA"/>
</dbReference>
<comment type="caution">
    <text evidence="9">The sequence shown here is derived from an EMBL/GenBank/DDBJ whole genome shotgun (WGS) entry which is preliminary data.</text>
</comment>
<feature type="domain" description="Myosin motor" evidence="8">
    <location>
        <begin position="193"/>
        <end position="313"/>
    </location>
</feature>
<keyword evidence="4" id="KW-0505">Motor protein</keyword>
<evidence type="ECO:0000259" key="8">
    <source>
        <dbReference type="PROSITE" id="PS51456"/>
    </source>
</evidence>
<feature type="non-terminal residue" evidence="9">
    <location>
        <position position="313"/>
    </location>
</feature>
<evidence type="ECO:0000256" key="3">
    <source>
        <dbReference type="ARBA" id="ARBA00023123"/>
    </source>
</evidence>
<dbReference type="Proteomes" id="UP000485058">
    <property type="component" value="Unassembled WGS sequence"/>
</dbReference>
<keyword evidence="2" id="KW-0067">ATP-binding</keyword>
<dbReference type="GO" id="GO:0016459">
    <property type="term" value="C:myosin complex"/>
    <property type="evidence" value="ECO:0007669"/>
    <property type="project" value="UniProtKB-KW"/>
</dbReference>
<proteinExistence type="inferred from homology"/>
<dbReference type="GO" id="GO:0005737">
    <property type="term" value="C:cytoplasm"/>
    <property type="evidence" value="ECO:0007669"/>
    <property type="project" value="TreeGrafter"/>
</dbReference>
<dbReference type="GO" id="GO:0016020">
    <property type="term" value="C:membrane"/>
    <property type="evidence" value="ECO:0007669"/>
    <property type="project" value="TreeGrafter"/>
</dbReference>
<dbReference type="InterPro" id="IPR027417">
    <property type="entry name" value="P-loop_NTPase"/>
</dbReference>
<dbReference type="SUPFAM" id="SSF52540">
    <property type="entry name" value="P-loop containing nucleoside triphosphate hydrolases"/>
    <property type="match status" value="1"/>
</dbReference>
<dbReference type="Pfam" id="PF00063">
    <property type="entry name" value="Myosin_head"/>
    <property type="match status" value="1"/>
</dbReference>
<accession>A0A699YG26</accession>
<dbReference type="Gene3D" id="3.40.850.10">
    <property type="entry name" value="Kinesin motor domain"/>
    <property type="match status" value="2"/>
</dbReference>
<evidence type="ECO:0000256" key="5">
    <source>
        <dbReference type="ARBA" id="ARBA00023203"/>
    </source>
</evidence>
<comment type="similarity">
    <text evidence="6">Belongs to the TRAFAC class myosin-kinesin ATPase superfamily. Myosin family.</text>
</comment>
<evidence type="ECO:0000313" key="10">
    <source>
        <dbReference type="Proteomes" id="UP000485058"/>
    </source>
</evidence>
<comment type="caution">
    <text evidence="6">Lacks conserved residue(s) required for the propagation of feature annotation.</text>
</comment>
<dbReference type="GO" id="GO:0051015">
    <property type="term" value="F:actin filament binding"/>
    <property type="evidence" value="ECO:0007669"/>
    <property type="project" value="TreeGrafter"/>
</dbReference>
<reference evidence="9 10" key="1">
    <citation type="submission" date="2020-02" db="EMBL/GenBank/DDBJ databases">
        <title>Draft genome sequence of Haematococcus lacustris strain NIES-144.</title>
        <authorList>
            <person name="Morimoto D."/>
            <person name="Nakagawa S."/>
            <person name="Yoshida T."/>
            <person name="Sawayama S."/>
        </authorList>
    </citation>
    <scope>NUCLEOTIDE SEQUENCE [LARGE SCALE GENOMIC DNA]</scope>
    <source>
        <strain evidence="9 10">NIES-144</strain>
    </source>
</reference>